<organism evidence="2 3">
    <name type="scientific">Halorhodospira neutriphila</name>
    <dbReference type="NCBI Taxonomy" id="168379"/>
    <lineage>
        <taxon>Bacteria</taxon>
        <taxon>Pseudomonadati</taxon>
        <taxon>Pseudomonadota</taxon>
        <taxon>Gammaproteobacteria</taxon>
        <taxon>Chromatiales</taxon>
        <taxon>Ectothiorhodospiraceae</taxon>
        <taxon>Halorhodospira</taxon>
    </lineage>
</organism>
<comment type="caution">
    <text evidence="2">The sequence shown here is derived from an EMBL/GenBank/DDBJ whole genome shotgun (WGS) entry which is preliminary data.</text>
</comment>
<evidence type="ECO:0000313" key="3">
    <source>
        <dbReference type="Proteomes" id="UP000738126"/>
    </source>
</evidence>
<accession>A0ABS1E5T5</accession>
<dbReference type="Proteomes" id="UP000738126">
    <property type="component" value="Unassembled WGS sequence"/>
</dbReference>
<feature type="region of interest" description="Disordered" evidence="1">
    <location>
        <begin position="127"/>
        <end position="190"/>
    </location>
</feature>
<reference evidence="2 3" key="1">
    <citation type="journal article" date="2020" name="Microorganisms">
        <title>Osmotic Adaptation and Compatible Solute Biosynthesis of Phototrophic Bacteria as Revealed from Genome Analyses.</title>
        <authorList>
            <person name="Imhoff J.F."/>
            <person name="Rahn T."/>
            <person name="Kunzel S."/>
            <person name="Keller A."/>
            <person name="Neulinger S.C."/>
        </authorList>
    </citation>
    <scope>NUCLEOTIDE SEQUENCE [LARGE SCALE GENOMIC DNA]</scope>
    <source>
        <strain evidence="2 3">DSM 15116</strain>
    </source>
</reference>
<sequence length="190" mass="20507">MGVNQSVEDPVQGLSELQKRLWEGWLQSMKTVQPPGEPGLSEWHRQYQQSLEVWEKAVQEALDAQCDWGDRCSEQLEGAQLPGPMQGVAKQNLQLMKAWAETRRKMWHAWFESLKHMDPSQLVRQMEGGLGQPQAWQAAGEQTGETAASGKGNGSGATVAAGEAAQTAPAASGSSSSGSRSTARSKKASS</sequence>
<keyword evidence="3" id="KW-1185">Reference proteome</keyword>
<evidence type="ECO:0000313" key="2">
    <source>
        <dbReference type="EMBL" id="MBK1727035.1"/>
    </source>
</evidence>
<protein>
    <recommendedName>
        <fullName evidence="4">Phasin domain-containing protein</fullName>
    </recommendedName>
</protein>
<evidence type="ECO:0008006" key="4">
    <source>
        <dbReference type="Google" id="ProtNLM"/>
    </source>
</evidence>
<proteinExistence type="predicted"/>
<feature type="compositionally biased region" description="Low complexity" evidence="1">
    <location>
        <begin position="156"/>
        <end position="182"/>
    </location>
</feature>
<name>A0ABS1E5T5_9GAMM</name>
<evidence type="ECO:0000256" key="1">
    <source>
        <dbReference type="SAM" id="MobiDB-lite"/>
    </source>
</evidence>
<dbReference type="EMBL" id="NRSH01000091">
    <property type="protein sequence ID" value="MBK1727035.1"/>
    <property type="molecule type" value="Genomic_DNA"/>
</dbReference>
<dbReference type="RefSeq" id="WP_200259485.1">
    <property type="nucleotide sequence ID" value="NZ_NRSH01000091.1"/>
</dbReference>
<gene>
    <name evidence="2" type="ORF">CKO13_08365</name>
</gene>